<dbReference type="InterPro" id="IPR036691">
    <property type="entry name" value="Endo/exonu/phosph_ase_sf"/>
</dbReference>
<dbReference type="Pfam" id="PF03372">
    <property type="entry name" value="Exo_endo_phos"/>
    <property type="match status" value="1"/>
</dbReference>
<evidence type="ECO:0000256" key="7">
    <source>
        <dbReference type="ARBA" id="ARBA00022842"/>
    </source>
</evidence>
<evidence type="ECO:0000313" key="14">
    <source>
        <dbReference type="Ensembl" id="ENSNMLP00000016155.1"/>
    </source>
</evidence>
<dbReference type="GO" id="GO:0006284">
    <property type="term" value="P:base-excision repair"/>
    <property type="evidence" value="ECO:0007669"/>
    <property type="project" value="TreeGrafter"/>
</dbReference>
<dbReference type="Gene3D" id="3.60.10.10">
    <property type="entry name" value="Endonuclease/exonuclease/phosphatase"/>
    <property type="match status" value="1"/>
</dbReference>
<evidence type="ECO:0000256" key="1">
    <source>
        <dbReference type="ARBA" id="ARBA00000493"/>
    </source>
</evidence>
<protein>
    <recommendedName>
        <fullName evidence="3">exodeoxyribonuclease III</fullName>
        <ecNumber evidence="3">3.1.11.2</ecNumber>
    </recommendedName>
</protein>
<feature type="active site" description="Proton donor/acceptor" evidence="9">
    <location>
        <position position="141"/>
    </location>
</feature>
<accession>A0A8C6T476</accession>
<dbReference type="PANTHER" id="PTHR22748:SF26">
    <property type="entry name" value="ENDONUCLEASE_EXONUCLEASE_PHOSPHATASE DOMAIN-CONTAINING PROTEIN"/>
    <property type="match status" value="1"/>
</dbReference>
<keyword evidence="8" id="KW-0234">DNA repair</keyword>
<dbReference type="AlphaFoldDB" id="A0A8C6T476"/>
<evidence type="ECO:0000256" key="2">
    <source>
        <dbReference type="ARBA" id="ARBA00007092"/>
    </source>
</evidence>
<comment type="cofactor">
    <cofactor evidence="10">
        <name>Mg(2+)</name>
        <dbReference type="ChEBI" id="CHEBI:18420"/>
    </cofactor>
    <cofactor evidence="10">
        <name>Mn(2+)</name>
        <dbReference type="ChEBI" id="CHEBI:29035"/>
    </cofactor>
    <text evidence="10">Probably binds two magnesium or manganese ions per subunit.</text>
</comment>
<feature type="site" description="Transition state stabilizer" evidence="11">
    <location>
        <position position="143"/>
    </location>
</feature>
<feature type="binding site" evidence="10">
    <location>
        <position position="40"/>
    </location>
    <ligand>
        <name>Mg(2+)</name>
        <dbReference type="ChEBI" id="CHEBI:18420"/>
        <label>1</label>
    </ligand>
</feature>
<feature type="site" description="Interaction with DNA substrate" evidence="11">
    <location>
        <position position="229"/>
    </location>
</feature>
<organism evidence="14 15">
    <name type="scientific">Neogobius melanostomus</name>
    <name type="common">round goby</name>
    <dbReference type="NCBI Taxonomy" id="47308"/>
    <lineage>
        <taxon>Eukaryota</taxon>
        <taxon>Metazoa</taxon>
        <taxon>Chordata</taxon>
        <taxon>Craniata</taxon>
        <taxon>Vertebrata</taxon>
        <taxon>Euteleostomi</taxon>
        <taxon>Actinopterygii</taxon>
        <taxon>Neopterygii</taxon>
        <taxon>Teleostei</taxon>
        <taxon>Neoteleostei</taxon>
        <taxon>Acanthomorphata</taxon>
        <taxon>Gobiaria</taxon>
        <taxon>Gobiiformes</taxon>
        <taxon>Gobioidei</taxon>
        <taxon>Gobiidae</taxon>
        <taxon>Benthophilinae</taxon>
        <taxon>Neogobiini</taxon>
        <taxon>Neogobius</taxon>
    </lineage>
</organism>
<keyword evidence="6" id="KW-0378">Hydrolase</keyword>
<feature type="binding site" evidence="10">
    <location>
        <position position="143"/>
    </location>
    <ligand>
        <name>Mg(2+)</name>
        <dbReference type="ChEBI" id="CHEBI:18420"/>
        <label>1</label>
    </ligand>
</feature>
<feature type="active site" description="Proton acceptor" evidence="9">
    <location>
        <position position="229"/>
    </location>
</feature>
<dbReference type="InterPro" id="IPR005135">
    <property type="entry name" value="Endo/exonuclease/phosphatase"/>
</dbReference>
<reference evidence="14" key="1">
    <citation type="submission" date="2025-08" db="UniProtKB">
        <authorList>
            <consortium name="Ensembl"/>
        </authorList>
    </citation>
    <scope>IDENTIFICATION</scope>
</reference>
<evidence type="ECO:0000256" key="6">
    <source>
        <dbReference type="ARBA" id="ARBA00022801"/>
    </source>
</evidence>
<dbReference type="PANTHER" id="PTHR22748">
    <property type="entry name" value="AP ENDONUCLEASE"/>
    <property type="match status" value="1"/>
</dbReference>
<dbReference type="GO" id="GO:0046872">
    <property type="term" value="F:metal ion binding"/>
    <property type="evidence" value="ECO:0007669"/>
    <property type="project" value="UniProtKB-KW"/>
</dbReference>
<proteinExistence type="inferred from homology"/>
<evidence type="ECO:0000256" key="3">
    <source>
        <dbReference type="ARBA" id="ARBA00012115"/>
    </source>
</evidence>
<reference evidence="14" key="2">
    <citation type="submission" date="2025-09" db="UniProtKB">
        <authorList>
            <consortium name="Ensembl"/>
        </authorList>
    </citation>
    <scope>IDENTIFICATION</scope>
</reference>
<dbReference type="GO" id="GO:0008311">
    <property type="term" value="F:double-stranded DNA 3'-5' DNA exonuclease activity"/>
    <property type="evidence" value="ECO:0007669"/>
    <property type="project" value="UniProtKB-EC"/>
</dbReference>
<evidence type="ECO:0000256" key="10">
    <source>
        <dbReference type="PIRSR" id="PIRSR604808-2"/>
    </source>
</evidence>
<feature type="site" description="Important for catalytic activity" evidence="11">
    <location>
        <position position="204"/>
    </location>
</feature>
<dbReference type="Ensembl" id="ENSNMLT00000018149.1">
    <property type="protein sequence ID" value="ENSNMLP00000016155.1"/>
    <property type="gene ID" value="ENSNMLG00000010698.1"/>
</dbReference>
<evidence type="ECO:0000256" key="9">
    <source>
        <dbReference type="PIRSR" id="PIRSR604808-1"/>
    </source>
</evidence>
<evidence type="ECO:0000256" key="12">
    <source>
        <dbReference type="SAM" id="Coils"/>
    </source>
</evidence>
<dbReference type="EC" id="3.1.11.2" evidence="3"/>
<feature type="binding site" evidence="10">
    <location>
        <position position="229"/>
    </location>
    <ligand>
        <name>Mg(2+)</name>
        <dbReference type="ChEBI" id="CHEBI:18420"/>
        <label>1</label>
    </ligand>
</feature>
<dbReference type="CDD" id="cd09076">
    <property type="entry name" value="L1-EN"/>
    <property type="match status" value="1"/>
</dbReference>
<keyword evidence="15" id="KW-1185">Reference proteome</keyword>
<dbReference type="GO" id="GO:0005634">
    <property type="term" value="C:nucleus"/>
    <property type="evidence" value="ECO:0007669"/>
    <property type="project" value="TreeGrafter"/>
</dbReference>
<evidence type="ECO:0000256" key="4">
    <source>
        <dbReference type="ARBA" id="ARBA00022723"/>
    </source>
</evidence>
<dbReference type="InterPro" id="IPR004808">
    <property type="entry name" value="AP_endonuc_1"/>
</dbReference>
<comment type="similarity">
    <text evidence="2">Belongs to the DNA repair enzymes AP/ExoA family.</text>
</comment>
<feature type="binding site" evidence="10">
    <location>
        <position position="228"/>
    </location>
    <ligand>
        <name>Mg(2+)</name>
        <dbReference type="ChEBI" id="CHEBI:18420"/>
        <label>1</label>
    </ligand>
</feature>
<comment type="catalytic activity">
    <reaction evidence="1">
        <text>Exonucleolytic cleavage in the 3'- to 5'-direction to yield nucleoside 5'-phosphates.</text>
        <dbReference type="EC" id="3.1.11.2"/>
    </reaction>
</comment>
<evidence type="ECO:0000256" key="8">
    <source>
        <dbReference type="ARBA" id="ARBA00023204"/>
    </source>
</evidence>
<feature type="domain" description="Endonuclease/exonuclease/phosphatase" evidence="13">
    <location>
        <begin position="9"/>
        <end position="229"/>
    </location>
</feature>
<evidence type="ECO:0000256" key="5">
    <source>
        <dbReference type="ARBA" id="ARBA00022763"/>
    </source>
</evidence>
<sequence length="369" mass="42796">MLSSITIISSNVNGINNPIKRKKILEYFKKQQCDILLLQETHLIDKEHEQLKRDWVGKVLYNSYNSKSRGVAVLIHKKLDIKILQSNQDPEGRMLVVKLDHLGSQITLINIYAPNADDPQFYKNVLLESVQTDAHCIIGGDFNLILNPSIDKSNNGQIPLSKAAIVLREGMKDLGYLDIWRDRNPNERDYSFFSHVHGVHTRIDMFLISSSLEPNVLACEYLPRILSDHSPLKMKLAINRKIYFRRWKLNAHLLNNPVLDNFVQKEITEFLKINTNTASASAVWESLIAYIRGQIISYTAHQKKENKKANTKLEEEILNLERQYAETEDENIKDKLTLKRLEYNNLLTAKAEAQMAITKYHYYEKDRLY</sequence>
<keyword evidence="10" id="KW-0464">Manganese</keyword>
<keyword evidence="5" id="KW-0227">DNA damage</keyword>
<feature type="binding site" evidence="10">
    <location>
        <position position="11"/>
    </location>
    <ligand>
        <name>Mg(2+)</name>
        <dbReference type="ChEBI" id="CHEBI:18420"/>
        <label>1</label>
    </ligand>
</feature>
<evidence type="ECO:0000313" key="15">
    <source>
        <dbReference type="Proteomes" id="UP000694523"/>
    </source>
</evidence>
<keyword evidence="7 10" id="KW-0460">Magnesium</keyword>
<dbReference type="GO" id="GO:0008081">
    <property type="term" value="F:phosphoric diester hydrolase activity"/>
    <property type="evidence" value="ECO:0007669"/>
    <property type="project" value="TreeGrafter"/>
</dbReference>
<dbReference type="GO" id="GO:0003906">
    <property type="term" value="F:DNA-(apurinic or apyrimidinic site) endonuclease activity"/>
    <property type="evidence" value="ECO:0007669"/>
    <property type="project" value="TreeGrafter"/>
</dbReference>
<evidence type="ECO:0000256" key="11">
    <source>
        <dbReference type="PIRSR" id="PIRSR604808-3"/>
    </source>
</evidence>
<dbReference type="Proteomes" id="UP000694523">
    <property type="component" value="Unplaced"/>
</dbReference>
<evidence type="ECO:0000259" key="13">
    <source>
        <dbReference type="Pfam" id="PF03372"/>
    </source>
</evidence>
<keyword evidence="4 10" id="KW-0479">Metal-binding</keyword>
<keyword evidence="12" id="KW-0175">Coiled coil</keyword>
<feature type="active site" evidence="9">
    <location>
        <position position="112"/>
    </location>
</feature>
<name>A0A8C6T476_9GOBI</name>
<feature type="binding site" evidence="10">
    <location>
        <position position="141"/>
    </location>
    <ligand>
        <name>Mg(2+)</name>
        <dbReference type="ChEBI" id="CHEBI:18420"/>
        <label>1</label>
    </ligand>
</feature>
<dbReference type="SUPFAM" id="SSF56219">
    <property type="entry name" value="DNase I-like"/>
    <property type="match status" value="1"/>
</dbReference>
<feature type="coiled-coil region" evidence="12">
    <location>
        <begin position="303"/>
        <end position="330"/>
    </location>
</feature>